<comment type="caution">
    <text evidence="2">The sequence shown here is derived from an EMBL/GenBank/DDBJ whole genome shotgun (WGS) entry which is preliminary data.</text>
</comment>
<dbReference type="AlphaFoldDB" id="A0A9D4BP50"/>
<keyword evidence="1" id="KW-0812">Transmembrane</keyword>
<keyword evidence="1" id="KW-1133">Transmembrane helix</keyword>
<accession>A0A9D4BP50</accession>
<dbReference type="EMBL" id="JAIWYP010000015">
    <property type="protein sequence ID" value="KAH3701941.1"/>
    <property type="molecule type" value="Genomic_DNA"/>
</dbReference>
<evidence type="ECO:0000313" key="3">
    <source>
        <dbReference type="Proteomes" id="UP000828390"/>
    </source>
</evidence>
<name>A0A9D4BP50_DREPO</name>
<keyword evidence="1" id="KW-0472">Membrane</keyword>
<dbReference type="Proteomes" id="UP000828390">
    <property type="component" value="Unassembled WGS sequence"/>
</dbReference>
<reference evidence="2" key="1">
    <citation type="journal article" date="2019" name="bioRxiv">
        <title>The Genome of the Zebra Mussel, Dreissena polymorpha: A Resource for Invasive Species Research.</title>
        <authorList>
            <person name="McCartney M.A."/>
            <person name="Auch B."/>
            <person name="Kono T."/>
            <person name="Mallez S."/>
            <person name="Zhang Y."/>
            <person name="Obille A."/>
            <person name="Becker A."/>
            <person name="Abrahante J.E."/>
            <person name="Garbe J."/>
            <person name="Badalamenti J.P."/>
            <person name="Herman A."/>
            <person name="Mangelson H."/>
            <person name="Liachko I."/>
            <person name="Sullivan S."/>
            <person name="Sone E.D."/>
            <person name="Koren S."/>
            <person name="Silverstein K.A.T."/>
            <person name="Beckman K.B."/>
            <person name="Gohl D.M."/>
        </authorList>
    </citation>
    <scope>NUCLEOTIDE SEQUENCE</scope>
    <source>
        <strain evidence="2">Duluth1</strain>
        <tissue evidence="2">Whole animal</tissue>
    </source>
</reference>
<gene>
    <name evidence="2" type="ORF">DPMN_076939</name>
</gene>
<evidence type="ECO:0000313" key="2">
    <source>
        <dbReference type="EMBL" id="KAH3701941.1"/>
    </source>
</evidence>
<keyword evidence="3" id="KW-1185">Reference proteome</keyword>
<evidence type="ECO:0000256" key="1">
    <source>
        <dbReference type="SAM" id="Phobius"/>
    </source>
</evidence>
<reference evidence="2" key="2">
    <citation type="submission" date="2020-11" db="EMBL/GenBank/DDBJ databases">
        <authorList>
            <person name="McCartney M.A."/>
            <person name="Auch B."/>
            <person name="Kono T."/>
            <person name="Mallez S."/>
            <person name="Becker A."/>
            <person name="Gohl D.M."/>
            <person name="Silverstein K.A.T."/>
            <person name="Koren S."/>
            <person name="Bechman K.B."/>
            <person name="Herman A."/>
            <person name="Abrahante J.E."/>
            <person name="Garbe J."/>
        </authorList>
    </citation>
    <scope>NUCLEOTIDE SEQUENCE</scope>
    <source>
        <strain evidence="2">Duluth1</strain>
        <tissue evidence="2">Whole animal</tissue>
    </source>
</reference>
<sequence>MGDMKKWPVSKKVEEFLLKCDVHKEEHLALVVKTIASCAAIIVLSLSTGI</sequence>
<protein>
    <submittedName>
        <fullName evidence="2">Uncharacterized protein</fullName>
    </submittedName>
</protein>
<organism evidence="2 3">
    <name type="scientific">Dreissena polymorpha</name>
    <name type="common">Zebra mussel</name>
    <name type="synonym">Mytilus polymorpha</name>
    <dbReference type="NCBI Taxonomy" id="45954"/>
    <lineage>
        <taxon>Eukaryota</taxon>
        <taxon>Metazoa</taxon>
        <taxon>Spiralia</taxon>
        <taxon>Lophotrochozoa</taxon>
        <taxon>Mollusca</taxon>
        <taxon>Bivalvia</taxon>
        <taxon>Autobranchia</taxon>
        <taxon>Heteroconchia</taxon>
        <taxon>Euheterodonta</taxon>
        <taxon>Imparidentia</taxon>
        <taxon>Neoheterodontei</taxon>
        <taxon>Myida</taxon>
        <taxon>Dreissenoidea</taxon>
        <taxon>Dreissenidae</taxon>
        <taxon>Dreissena</taxon>
    </lineage>
</organism>
<feature type="transmembrane region" description="Helical" evidence="1">
    <location>
        <begin position="27"/>
        <end position="46"/>
    </location>
</feature>
<proteinExistence type="predicted"/>